<dbReference type="Proteomes" id="UP000249390">
    <property type="component" value="Unassembled WGS sequence"/>
</dbReference>
<sequence length="223" mass="25018">MAMGPERSRPLHNFTLPCELKWGNRKFLRCVKLDSNGDIASVHRRPNGLSDWGRVAPGRPKRETVVTGRKFGSCVDAGIASVREKLMFDLQTAADQMKDAIFREGLKEEEEEKPAAAAAHPNKPWSLRTRRTTVGSTQNVSPLRGGENASPALPVGEKRERVKLSVPLARPEIEEDFMAMIGHRPARRPKKRSKLVQKNLDTLFPGLWLKEITADLYKVSDDQ</sequence>
<dbReference type="PANTHER" id="PTHR33130">
    <property type="entry name" value="PUTATIVE (DUF1639)-RELATED"/>
    <property type="match status" value="1"/>
</dbReference>
<dbReference type="EMBL" id="NQVE01000195">
    <property type="protein sequence ID" value="RAL40207.1"/>
    <property type="molecule type" value="Genomic_DNA"/>
</dbReference>
<comment type="caution">
    <text evidence="1">The sequence shown here is derived from an EMBL/GenBank/DDBJ whole genome shotgun (WGS) entry which is preliminary data.</text>
</comment>
<dbReference type="InterPro" id="IPR012438">
    <property type="entry name" value="DUF1639"/>
</dbReference>
<reference evidence="1 2" key="1">
    <citation type="submission" date="2018-06" db="EMBL/GenBank/DDBJ databases">
        <title>The Genome of Cuscuta australis (Dodder) Provides Insight into the Evolution of Plant Parasitism.</title>
        <authorList>
            <person name="Liu H."/>
        </authorList>
    </citation>
    <scope>NUCLEOTIDE SEQUENCE [LARGE SCALE GENOMIC DNA]</scope>
    <source>
        <strain evidence="2">cv. Yunnan</strain>
        <tissue evidence="1">Vines</tissue>
    </source>
</reference>
<keyword evidence="2" id="KW-1185">Reference proteome</keyword>
<dbReference type="Pfam" id="PF07797">
    <property type="entry name" value="DUF1639"/>
    <property type="match status" value="1"/>
</dbReference>
<organism evidence="1 2">
    <name type="scientific">Cuscuta australis</name>
    <dbReference type="NCBI Taxonomy" id="267555"/>
    <lineage>
        <taxon>Eukaryota</taxon>
        <taxon>Viridiplantae</taxon>
        <taxon>Streptophyta</taxon>
        <taxon>Embryophyta</taxon>
        <taxon>Tracheophyta</taxon>
        <taxon>Spermatophyta</taxon>
        <taxon>Magnoliopsida</taxon>
        <taxon>eudicotyledons</taxon>
        <taxon>Gunneridae</taxon>
        <taxon>Pentapetalae</taxon>
        <taxon>asterids</taxon>
        <taxon>lamiids</taxon>
        <taxon>Solanales</taxon>
        <taxon>Convolvulaceae</taxon>
        <taxon>Cuscuteae</taxon>
        <taxon>Cuscuta</taxon>
        <taxon>Cuscuta subgen. Grammica</taxon>
        <taxon>Cuscuta sect. Cleistogrammica</taxon>
    </lineage>
</organism>
<dbReference type="PANTHER" id="PTHR33130:SF43">
    <property type="entry name" value="OS01G0688600 PROTEIN"/>
    <property type="match status" value="1"/>
</dbReference>
<dbReference type="AlphaFoldDB" id="A0A328D325"/>
<evidence type="ECO:0000313" key="1">
    <source>
        <dbReference type="EMBL" id="RAL40207.1"/>
    </source>
</evidence>
<protein>
    <recommendedName>
        <fullName evidence="3">DUF1639 domain-containing protein</fullName>
    </recommendedName>
</protein>
<accession>A0A328D325</accession>
<evidence type="ECO:0000313" key="2">
    <source>
        <dbReference type="Proteomes" id="UP000249390"/>
    </source>
</evidence>
<name>A0A328D325_9ASTE</name>
<proteinExistence type="predicted"/>
<gene>
    <name evidence="1" type="ORF">DM860_008347</name>
</gene>
<evidence type="ECO:0008006" key="3">
    <source>
        <dbReference type="Google" id="ProtNLM"/>
    </source>
</evidence>